<reference evidence="3 4" key="1">
    <citation type="submission" date="2020-08" db="EMBL/GenBank/DDBJ databases">
        <title>Cohnella phylogeny.</title>
        <authorList>
            <person name="Dunlap C."/>
        </authorList>
    </citation>
    <scope>NUCLEOTIDE SEQUENCE [LARGE SCALE GENOMIC DNA]</scope>
    <source>
        <strain evidence="3 4">DSM 25239</strain>
    </source>
</reference>
<dbReference type="GO" id="GO:0016787">
    <property type="term" value="F:hydrolase activity"/>
    <property type="evidence" value="ECO:0007669"/>
    <property type="project" value="UniProtKB-KW"/>
</dbReference>
<comment type="caution">
    <text evidence="3">The sequence shown here is derived from an EMBL/GenBank/DDBJ whole genome shotgun (WGS) entry which is preliminary data.</text>
</comment>
<dbReference type="GO" id="GO:0016831">
    <property type="term" value="F:carboxy-lyase activity"/>
    <property type="evidence" value="ECO:0007669"/>
    <property type="project" value="InterPro"/>
</dbReference>
<evidence type="ECO:0000313" key="3">
    <source>
        <dbReference type="EMBL" id="MBB6693362.1"/>
    </source>
</evidence>
<dbReference type="EMBL" id="JACJVR010000071">
    <property type="protein sequence ID" value="MBB6693362.1"/>
    <property type="molecule type" value="Genomic_DNA"/>
</dbReference>
<dbReference type="InterPro" id="IPR032466">
    <property type="entry name" value="Metal_Hydrolase"/>
</dbReference>
<proteinExistence type="predicted"/>
<keyword evidence="3" id="KW-0378">Hydrolase</keyword>
<dbReference type="GO" id="GO:0019748">
    <property type="term" value="P:secondary metabolic process"/>
    <property type="evidence" value="ECO:0007669"/>
    <property type="project" value="TreeGrafter"/>
</dbReference>
<dbReference type="Pfam" id="PF04909">
    <property type="entry name" value="Amidohydro_2"/>
    <property type="match status" value="1"/>
</dbReference>
<dbReference type="InterPro" id="IPR032465">
    <property type="entry name" value="ACMSD"/>
</dbReference>
<evidence type="ECO:0000256" key="1">
    <source>
        <dbReference type="ARBA" id="ARBA00023239"/>
    </source>
</evidence>
<gene>
    <name evidence="3" type="ORF">H7B90_18310</name>
</gene>
<dbReference type="PANTHER" id="PTHR21240:SF28">
    <property type="entry name" value="ISO-OROTATE DECARBOXYLASE (EUROFUNG)"/>
    <property type="match status" value="1"/>
</dbReference>
<keyword evidence="1" id="KW-0456">Lyase</keyword>
<dbReference type="RefSeq" id="WP_185137347.1">
    <property type="nucleotide sequence ID" value="NZ_JACJVR010000071.1"/>
</dbReference>
<dbReference type="PANTHER" id="PTHR21240">
    <property type="entry name" value="2-AMINO-3-CARBOXYLMUCONATE-6-SEMIALDEHYDE DECARBOXYLASE"/>
    <property type="match status" value="1"/>
</dbReference>
<keyword evidence="4" id="KW-1185">Reference proteome</keyword>
<evidence type="ECO:0000259" key="2">
    <source>
        <dbReference type="Pfam" id="PF04909"/>
    </source>
</evidence>
<dbReference type="Proteomes" id="UP000553776">
    <property type="component" value="Unassembled WGS sequence"/>
</dbReference>
<sequence length="319" mass="36726">MFKNDQFRVFDIHAHLPYRLPLFAEEPHPRIKQYGAERSERMRLTWDFPAPERKGEIEEAPEEDGRPLIDRWVDELDEYGIGGLNFLTGLDNNDLAAQISKYPDRFTGFACHPIEKLGAAEELRRAIDVLGLRGYKLFGPLTPIAFDDPSLDPVWRFLAERQLPVLIHFGMLGHAGGIVHHPNINPLALFNTARAYPDIPFVIPHFGAGYFQELLHLCWSCPNVHVDTSGSNQWVRWMPYELNLEILFRKTYELIGPERIVFGTDASGFPRGYPYRYLQDQVRVCRELRFPEPDIERIFGDNARRLVRFGPVPASASAR</sequence>
<name>A0A841U1P9_9BACL</name>
<dbReference type="GO" id="GO:0005737">
    <property type="term" value="C:cytoplasm"/>
    <property type="evidence" value="ECO:0007669"/>
    <property type="project" value="TreeGrafter"/>
</dbReference>
<dbReference type="Gene3D" id="3.20.20.140">
    <property type="entry name" value="Metal-dependent hydrolases"/>
    <property type="match status" value="1"/>
</dbReference>
<feature type="domain" description="Amidohydrolase-related" evidence="2">
    <location>
        <begin position="11"/>
        <end position="309"/>
    </location>
</feature>
<dbReference type="CDD" id="cd01292">
    <property type="entry name" value="metallo-dependent_hydrolases"/>
    <property type="match status" value="1"/>
</dbReference>
<dbReference type="SUPFAM" id="SSF51556">
    <property type="entry name" value="Metallo-dependent hydrolases"/>
    <property type="match status" value="1"/>
</dbReference>
<organism evidence="3 4">
    <name type="scientific">Cohnella xylanilytica</name>
    <dbReference type="NCBI Taxonomy" id="557555"/>
    <lineage>
        <taxon>Bacteria</taxon>
        <taxon>Bacillati</taxon>
        <taxon>Bacillota</taxon>
        <taxon>Bacilli</taxon>
        <taxon>Bacillales</taxon>
        <taxon>Paenibacillaceae</taxon>
        <taxon>Cohnella</taxon>
    </lineage>
</organism>
<evidence type="ECO:0000313" key="4">
    <source>
        <dbReference type="Proteomes" id="UP000553776"/>
    </source>
</evidence>
<protein>
    <submittedName>
        <fullName evidence="3">Amidohydrolase</fullName>
    </submittedName>
</protein>
<dbReference type="InterPro" id="IPR006680">
    <property type="entry name" value="Amidohydro-rel"/>
</dbReference>
<accession>A0A841U1P9</accession>
<dbReference type="AlphaFoldDB" id="A0A841U1P9"/>